<dbReference type="HOGENOM" id="CLU_1835708_0_0_1"/>
<keyword evidence="3" id="KW-1185">Reference proteome</keyword>
<accession>R0KM06</accession>
<name>R0KM06_NOSB1</name>
<protein>
    <submittedName>
        <fullName evidence="2">Uncharacterized protein</fullName>
    </submittedName>
</protein>
<sequence>MLPLKNINRPFFYALMVLNKVLVLSALSFITLCADPSYENIKFECENGIFKILVDFDYDTEIIEYGILRRKDNEDSFSVIYSNNEMTFNKGNVLIVDIGFIEKQCGSQYKLSITTEDEMKIYYDPFYWDQEKNTFVCLKS</sequence>
<gene>
    <name evidence="2" type="ORF">NBO_1507g0001</name>
</gene>
<reference evidence="2 3" key="1">
    <citation type="journal article" date="2013" name="BMC Genomics">
        <title>Comparative genomics of parasitic silkworm microsporidia reveal an association between genome expansion and host adaptation.</title>
        <authorList>
            <person name="Pan G."/>
            <person name="Xu J."/>
            <person name="Li T."/>
            <person name="Xia Q."/>
            <person name="Liu S.L."/>
            <person name="Zhang G."/>
            <person name="Li S."/>
            <person name="Li C."/>
            <person name="Liu H."/>
            <person name="Yang L."/>
            <person name="Liu T."/>
            <person name="Zhang X."/>
            <person name="Wu Z."/>
            <person name="Fan W."/>
            <person name="Dang X."/>
            <person name="Xiang H."/>
            <person name="Tao M."/>
            <person name="Li Y."/>
            <person name="Hu J."/>
            <person name="Li Z."/>
            <person name="Lin L."/>
            <person name="Luo J."/>
            <person name="Geng L."/>
            <person name="Wang L."/>
            <person name="Long M."/>
            <person name="Wan Y."/>
            <person name="He N."/>
            <person name="Zhang Z."/>
            <person name="Lu C."/>
            <person name="Keeling P.J."/>
            <person name="Wang J."/>
            <person name="Xiang Z."/>
            <person name="Zhou Z."/>
        </authorList>
    </citation>
    <scope>NUCLEOTIDE SEQUENCE [LARGE SCALE GENOMIC DNA]</scope>
    <source>
        <strain evidence="3">CQ1 / CVCC 102059</strain>
    </source>
</reference>
<keyword evidence="1" id="KW-0472">Membrane</keyword>
<dbReference type="AlphaFoldDB" id="R0KM06"/>
<keyword evidence="1" id="KW-1133">Transmembrane helix</keyword>
<feature type="transmembrane region" description="Helical" evidence="1">
    <location>
        <begin position="12"/>
        <end position="32"/>
    </location>
</feature>
<evidence type="ECO:0000313" key="2">
    <source>
        <dbReference type="EMBL" id="EOB11182.1"/>
    </source>
</evidence>
<dbReference type="VEuPathDB" id="MicrosporidiaDB:NBO_1507g0001"/>
<dbReference type="EMBL" id="KB910414">
    <property type="protein sequence ID" value="EOB11182.1"/>
    <property type="molecule type" value="Genomic_DNA"/>
</dbReference>
<organism evidence="2 3">
    <name type="scientific">Nosema bombycis (strain CQ1 / CVCC 102059)</name>
    <name type="common">Microsporidian parasite</name>
    <name type="synonym">Pebrine of silkworm</name>
    <dbReference type="NCBI Taxonomy" id="578461"/>
    <lineage>
        <taxon>Eukaryota</taxon>
        <taxon>Fungi</taxon>
        <taxon>Fungi incertae sedis</taxon>
        <taxon>Microsporidia</taxon>
        <taxon>Nosematidae</taxon>
        <taxon>Nosema</taxon>
    </lineage>
</organism>
<keyword evidence="1" id="KW-0812">Transmembrane</keyword>
<dbReference type="Proteomes" id="UP000016927">
    <property type="component" value="Unassembled WGS sequence"/>
</dbReference>
<proteinExistence type="predicted"/>
<evidence type="ECO:0000313" key="3">
    <source>
        <dbReference type="Proteomes" id="UP000016927"/>
    </source>
</evidence>
<evidence type="ECO:0000256" key="1">
    <source>
        <dbReference type="SAM" id="Phobius"/>
    </source>
</evidence>